<dbReference type="InterPro" id="IPR016181">
    <property type="entry name" value="Acyl_CoA_acyltransferase"/>
</dbReference>
<dbReference type="AlphaFoldDB" id="W7CTL2"/>
<evidence type="ECO:0000313" key="3">
    <source>
        <dbReference type="Proteomes" id="UP000019243"/>
    </source>
</evidence>
<dbReference type="GO" id="GO:0016747">
    <property type="term" value="F:acyltransferase activity, transferring groups other than amino-acyl groups"/>
    <property type="evidence" value="ECO:0007669"/>
    <property type="project" value="InterPro"/>
</dbReference>
<dbReference type="InterPro" id="IPR051531">
    <property type="entry name" value="N-acetyltransferase"/>
</dbReference>
<evidence type="ECO:0000259" key="1">
    <source>
        <dbReference type="Pfam" id="PF13302"/>
    </source>
</evidence>
<dbReference type="SUPFAM" id="SSF55729">
    <property type="entry name" value="Acyl-CoA N-acyltransferases (Nat)"/>
    <property type="match status" value="1"/>
</dbReference>
<dbReference type="PANTHER" id="PTHR43792">
    <property type="entry name" value="GNAT FAMILY, PUTATIVE (AFU_ORTHOLOGUE AFUA_3G00765)-RELATED-RELATED"/>
    <property type="match status" value="1"/>
</dbReference>
<dbReference type="Proteomes" id="UP000019243">
    <property type="component" value="Unassembled WGS sequence"/>
</dbReference>
<dbReference type="OrthoDB" id="9785602at2"/>
<gene>
    <name evidence="2" type="ORF">BCAMP_06330</name>
</gene>
<proteinExistence type="predicted"/>
<dbReference type="Pfam" id="PF13302">
    <property type="entry name" value="Acetyltransf_3"/>
    <property type="match status" value="1"/>
</dbReference>
<keyword evidence="3" id="KW-1185">Reference proteome</keyword>
<feature type="domain" description="N-acetyltransferase" evidence="1">
    <location>
        <begin position="14"/>
        <end position="145"/>
    </location>
</feature>
<dbReference type="STRING" id="1265861.BCAMP_06330"/>
<dbReference type="Gene3D" id="3.40.630.30">
    <property type="match status" value="1"/>
</dbReference>
<sequence length="187" mass="21529">MIIPLLSTSIITERLLLAPLIPADNDELYTLWSNLETTRYLHSPKLTAPTMVAAVVEAIAADPYFQRFSLRTLTDYTLIGTVGINDCTAKGIEIGFELLPRYKRQGYMSEALTAFLYNIWNQTDADIYAKVDTANYASLKLLESLQANRVFSTKEYCVEREETVDLYYYILEKKEFSYQILIQLFYI</sequence>
<protein>
    <recommendedName>
        <fullName evidence="1">N-acetyltransferase domain-containing protein</fullName>
    </recommendedName>
</protein>
<dbReference type="PANTHER" id="PTHR43792:SF1">
    <property type="entry name" value="N-ACETYLTRANSFERASE DOMAIN-CONTAINING PROTEIN"/>
    <property type="match status" value="1"/>
</dbReference>
<dbReference type="EMBL" id="AODH01000022">
    <property type="protein sequence ID" value="EUJ40040.1"/>
    <property type="molecule type" value="Genomic_DNA"/>
</dbReference>
<dbReference type="InterPro" id="IPR000182">
    <property type="entry name" value="GNAT_dom"/>
</dbReference>
<reference evidence="2 3" key="1">
    <citation type="submission" date="2012-12" db="EMBL/GenBank/DDBJ databases">
        <title>Novel taxa of Listeriaceae from agricultural environments in the United States.</title>
        <authorList>
            <person name="den Bakker H.C."/>
            <person name="Allred A."/>
            <person name="Warchocki S."/>
            <person name="Wright E.M."/>
            <person name="Burrell A."/>
            <person name="Nightingale K.K."/>
            <person name="Kephart D."/>
            <person name="Wiedmann M."/>
        </authorList>
    </citation>
    <scope>NUCLEOTIDE SEQUENCE [LARGE SCALE GENOMIC DNA]</scope>
    <source>
        <strain evidence="2 3">FSL F6-1037</strain>
    </source>
</reference>
<accession>W7CTL2</accession>
<evidence type="ECO:0000313" key="2">
    <source>
        <dbReference type="EMBL" id="EUJ40040.1"/>
    </source>
</evidence>
<name>W7CTL2_9LIST</name>
<comment type="caution">
    <text evidence="2">The sequence shown here is derived from an EMBL/GenBank/DDBJ whole genome shotgun (WGS) entry which is preliminary data.</text>
</comment>
<dbReference type="RefSeq" id="WP_035314389.1">
    <property type="nucleotide sequence ID" value="NZ_AODH01000022.1"/>
</dbReference>
<organism evidence="2 3">
    <name type="scientific">Brochothrix campestris FSL F6-1037</name>
    <dbReference type="NCBI Taxonomy" id="1265861"/>
    <lineage>
        <taxon>Bacteria</taxon>
        <taxon>Bacillati</taxon>
        <taxon>Bacillota</taxon>
        <taxon>Bacilli</taxon>
        <taxon>Bacillales</taxon>
        <taxon>Listeriaceae</taxon>
        <taxon>Brochothrix</taxon>
    </lineage>
</organism>